<dbReference type="EMBL" id="BOVJ01000063">
    <property type="protein sequence ID" value="GIQ63465.1"/>
    <property type="molecule type" value="Genomic_DNA"/>
</dbReference>
<accession>A0ABQ4N5I3</accession>
<evidence type="ECO:0000256" key="3">
    <source>
        <dbReference type="ARBA" id="ARBA00010037"/>
    </source>
</evidence>
<dbReference type="NCBIfam" id="NF006047">
    <property type="entry name" value="PRK08193.1"/>
    <property type="match status" value="1"/>
</dbReference>
<protein>
    <recommendedName>
        <fullName evidence="4 9">L-ribulose-5-phosphate 4-epimerase</fullName>
        <ecNumber evidence="4 9">5.1.3.4</ecNumber>
    </recommendedName>
</protein>
<dbReference type="PANTHER" id="PTHR22789:SF8">
    <property type="entry name" value="L-RIBULOSE-5-PHOSPHATE 4-EPIMERASE SGBE"/>
    <property type="match status" value="1"/>
</dbReference>
<dbReference type="Pfam" id="PF00596">
    <property type="entry name" value="Aldolase_II"/>
    <property type="match status" value="1"/>
</dbReference>
<keyword evidence="12" id="KW-1185">Reference proteome</keyword>
<evidence type="ECO:0000256" key="1">
    <source>
        <dbReference type="ARBA" id="ARBA00001726"/>
    </source>
</evidence>
<organism evidence="11 12">
    <name type="scientific">Paenibacillus cisolokensis</name>
    <dbReference type="NCBI Taxonomy" id="1658519"/>
    <lineage>
        <taxon>Bacteria</taxon>
        <taxon>Bacillati</taxon>
        <taxon>Bacillota</taxon>
        <taxon>Bacilli</taxon>
        <taxon>Bacillales</taxon>
        <taxon>Paenibacillaceae</taxon>
        <taxon>Paenibacillus</taxon>
    </lineage>
</organism>
<evidence type="ECO:0000256" key="7">
    <source>
        <dbReference type="ARBA" id="ARBA00023235"/>
    </source>
</evidence>
<name>A0ABQ4N5I3_9BACL</name>
<dbReference type="EC" id="5.1.3.4" evidence="4 9"/>
<dbReference type="InterPro" id="IPR001303">
    <property type="entry name" value="Aldolase_II/adducin_N"/>
</dbReference>
<keyword evidence="6" id="KW-0862">Zinc</keyword>
<keyword evidence="5" id="KW-0479">Metal-binding</keyword>
<dbReference type="InterPro" id="IPR004661">
    <property type="entry name" value="AraD"/>
</dbReference>
<dbReference type="NCBIfam" id="NF009003">
    <property type="entry name" value="PRK12348.1"/>
    <property type="match status" value="1"/>
</dbReference>
<evidence type="ECO:0000256" key="2">
    <source>
        <dbReference type="ARBA" id="ARBA00001947"/>
    </source>
</evidence>
<evidence type="ECO:0000256" key="4">
    <source>
        <dbReference type="ARBA" id="ARBA00013186"/>
    </source>
</evidence>
<dbReference type="NCBIfam" id="TIGR00760">
    <property type="entry name" value="araD"/>
    <property type="match status" value="1"/>
</dbReference>
<evidence type="ECO:0000259" key="10">
    <source>
        <dbReference type="SMART" id="SM01007"/>
    </source>
</evidence>
<dbReference type="SUPFAM" id="SSF53639">
    <property type="entry name" value="AraD/HMP-PK domain-like"/>
    <property type="match status" value="1"/>
</dbReference>
<dbReference type="SMART" id="SM01007">
    <property type="entry name" value="Aldolase_II"/>
    <property type="match status" value="1"/>
</dbReference>
<reference evidence="11 12" key="1">
    <citation type="submission" date="2021-04" db="EMBL/GenBank/DDBJ databases">
        <title>Draft genome sequence of Paenibacillus cisolokensis, LC2-13A.</title>
        <authorList>
            <person name="Uke A."/>
            <person name="Chhe C."/>
            <person name="Baramee S."/>
            <person name="Kosugi A."/>
        </authorList>
    </citation>
    <scope>NUCLEOTIDE SEQUENCE [LARGE SCALE GENOMIC DNA]</scope>
    <source>
        <strain evidence="11 12">LC2-13A</strain>
    </source>
</reference>
<comment type="cofactor">
    <cofactor evidence="2">
        <name>Zn(2+)</name>
        <dbReference type="ChEBI" id="CHEBI:29105"/>
    </cofactor>
</comment>
<dbReference type="InterPro" id="IPR050197">
    <property type="entry name" value="Aldolase_class_II_sugar_metab"/>
</dbReference>
<comment type="caution">
    <text evidence="11">The sequence shown here is derived from an EMBL/GenBank/DDBJ whole genome shotgun (WGS) entry which is preliminary data.</text>
</comment>
<keyword evidence="8" id="KW-0119">Carbohydrate metabolism</keyword>
<dbReference type="Gene3D" id="3.40.225.10">
    <property type="entry name" value="Class II aldolase/adducin N-terminal domain"/>
    <property type="match status" value="1"/>
</dbReference>
<feature type="domain" description="Class II aldolase/adducin N-terminal" evidence="10">
    <location>
        <begin position="7"/>
        <end position="197"/>
    </location>
</feature>
<evidence type="ECO:0000313" key="12">
    <source>
        <dbReference type="Proteomes" id="UP000680304"/>
    </source>
</evidence>
<gene>
    <name evidence="11" type="primary">araD</name>
    <name evidence="11" type="ORF">PACILC2_20330</name>
</gene>
<evidence type="ECO:0000256" key="6">
    <source>
        <dbReference type="ARBA" id="ARBA00022833"/>
    </source>
</evidence>
<keyword evidence="7" id="KW-0413">Isomerase</keyword>
<comment type="catalytic activity">
    <reaction evidence="1">
        <text>L-ribulose 5-phosphate = D-xylulose 5-phosphate</text>
        <dbReference type="Rhea" id="RHEA:22368"/>
        <dbReference type="ChEBI" id="CHEBI:57737"/>
        <dbReference type="ChEBI" id="CHEBI:58226"/>
        <dbReference type="EC" id="5.1.3.4"/>
    </reaction>
</comment>
<dbReference type="PANTHER" id="PTHR22789">
    <property type="entry name" value="FUCULOSE PHOSPHATE ALDOLASE"/>
    <property type="match status" value="1"/>
</dbReference>
<evidence type="ECO:0000256" key="9">
    <source>
        <dbReference type="NCBIfam" id="TIGR00760"/>
    </source>
</evidence>
<dbReference type="RefSeq" id="WP_062496077.1">
    <property type="nucleotide sequence ID" value="NZ_BOVJ01000063.1"/>
</dbReference>
<dbReference type="InterPro" id="IPR036409">
    <property type="entry name" value="Aldolase_II/adducin_N_sf"/>
</dbReference>
<proteinExistence type="inferred from homology"/>
<dbReference type="CDD" id="cd00398">
    <property type="entry name" value="Aldolase_II"/>
    <property type="match status" value="1"/>
</dbReference>
<evidence type="ECO:0000256" key="5">
    <source>
        <dbReference type="ARBA" id="ARBA00022723"/>
    </source>
</evidence>
<sequence length="241" mass="26299">MLEALKQAVWEANMALPRHGLVTFTWGNVSGIDRENGLVVIKPSGVPYDRLQPEQMVVVDLDGRIVDGTLQPSSDTPTHVRLYKAFAAIGGIVHTHSPWATSWAQAGRGIPVMGTTHADYYYGEVPCTRPLTAAELNGAYELETGNVIVETFRTRGIDPEQVPAVLVHCHAPFCWGTDPDNAVHNAVVLEEVAKMALHTLVLNPSVRSIDGHLLDRHYLRKHGDSAYYGQNSRASKGGTLS</sequence>
<dbReference type="Proteomes" id="UP000680304">
    <property type="component" value="Unassembled WGS sequence"/>
</dbReference>
<evidence type="ECO:0000313" key="11">
    <source>
        <dbReference type="EMBL" id="GIQ63465.1"/>
    </source>
</evidence>
<evidence type="ECO:0000256" key="8">
    <source>
        <dbReference type="ARBA" id="ARBA00023277"/>
    </source>
</evidence>
<comment type="similarity">
    <text evidence="3">Belongs to the aldolase class II family. AraD/FucA subfamily.</text>
</comment>